<evidence type="ECO:0000259" key="2">
    <source>
        <dbReference type="Pfam" id="PF20263"/>
    </source>
</evidence>
<dbReference type="EMBL" id="JAVHJO010000009">
    <property type="protein sequence ID" value="KAK6537633.1"/>
    <property type="molecule type" value="Genomic_DNA"/>
</dbReference>
<evidence type="ECO:0000256" key="1">
    <source>
        <dbReference type="SAM" id="MobiDB-lite"/>
    </source>
</evidence>
<proteinExistence type="predicted"/>
<evidence type="ECO:0000313" key="3">
    <source>
        <dbReference type="EMBL" id="KAK6537633.1"/>
    </source>
</evidence>
<sequence length="342" mass="39557">MSTISSLVLRKPVVLTKPQQAIRLLRDLYRETSCLFDEVARKRIKARIRDRFRKCQDVEDEQRQTKLLKDGRRILSTLTRANRGDKWRMAYVLQQTYGAKGKRKHELLEPLLKAVNPSEPLIPNRPRTAPPGRSDAILALFKAQTGKMIKIPEPVIPEEAVSGKPFPKVRIANIKWRHRSMNLKKITPPLPPSEFERLELLVMGFWQCGAPKRQYITRETKIGPKKQRANVYNPRQQRRIFEFTLEQFTLLEHRDTPRGAKWVARYSPVLQALLRAEGDPEDFEDVNTVGEPYGVVVNPNRTAGRSAAERKKAKNKSADFSTWLEKKKEEGKVPPHMTRLWG</sequence>
<organism evidence="3 4">
    <name type="scientific">Orbilia ellipsospora</name>
    <dbReference type="NCBI Taxonomy" id="2528407"/>
    <lineage>
        <taxon>Eukaryota</taxon>
        <taxon>Fungi</taxon>
        <taxon>Dikarya</taxon>
        <taxon>Ascomycota</taxon>
        <taxon>Pezizomycotina</taxon>
        <taxon>Orbiliomycetes</taxon>
        <taxon>Orbiliales</taxon>
        <taxon>Orbiliaceae</taxon>
        <taxon>Orbilia</taxon>
    </lineage>
</organism>
<dbReference type="InterPro" id="IPR046896">
    <property type="entry name" value="Cup1-like_N"/>
</dbReference>
<dbReference type="AlphaFoldDB" id="A0AAV9XCJ3"/>
<gene>
    <name evidence="3" type="ORF">TWF694_011807</name>
</gene>
<dbReference type="CDD" id="cd20273">
    <property type="entry name" value="Complex1_LYR_unchar"/>
    <property type="match status" value="1"/>
</dbReference>
<feature type="compositionally biased region" description="Basic and acidic residues" evidence="1">
    <location>
        <begin position="324"/>
        <end position="333"/>
    </location>
</feature>
<feature type="domain" description="LYR motif-containing protein Cup1-like N-terminal" evidence="2">
    <location>
        <begin position="24"/>
        <end position="108"/>
    </location>
</feature>
<feature type="region of interest" description="Disordered" evidence="1">
    <location>
        <begin position="300"/>
        <end position="342"/>
    </location>
</feature>
<evidence type="ECO:0000313" key="4">
    <source>
        <dbReference type="Proteomes" id="UP001365542"/>
    </source>
</evidence>
<accession>A0AAV9XCJ3</accession>
<name>A0AAV9XCJ3_9PEZI</name>
<dbReference type="Pfam" id="PF20263">
    <property type="entry name" value="LYRM2-like"/>
    <property type="match status" value="1"/>
</dbReference>
<dbReference type="Proteomes" id="UP001365542">
    <property type="component" value="Unassembled WGS sequence"/>
</dbReference>
<comment type="caution">
    <text evidence="3">The sequence shown here is derived from an EMBL/GenBank/DDBJ whole genome shotgun (WGS) entry which is preliminary data.</text>
</comment>
<protein>
    <recommendedName>
        <fullName evidence="2">LYR motif-containing protein Cup1-like N-terminal domain-containing protein</fullName>
    </recommendedName>
</protein>
<reference evidence="3 4" key="1">
    <citation type="submission" date="2019-10" db="EMBL/GenBank/DDBJ databases">
        <authorList>
            <person name="Palmer J.M."/>
        </authorList>
    </citation>
    <scope>NUCLEOTIDE SEQUENCE [LARGE SCALE GENOMIC DNA]</scope>
    <source>
        <strain evidence="3 4">TWF694</strain>
    </source>
</reference>
<keyword evidence="4" id="KW-1185">Reference proteome</keyword>